<evidence type="ECO:0000259" key="7">
    <source>
        <dbReference type="Pfam" id="PF05433"/>
    </source>
</evidence>
<gene>
    <name evidence="8" type="ORF">FOM92_07675</name>
</gene>
<comment type="subcellular location">
    <subcellularLocation>
        <location evidence="1">Cell outer membrane</location>
        <topology evidence="1">Lipid-anchor</topology>
    </subcellularLocation>
</comment>
<dbReference type="InterPro" id="IPR008816">
    <property type="entry name" value="Gly_zipper_2TM_dom"/>
</dbReference>
<proteinExistence type="inferred from homology"/>
<evidence type="ECO:0000256" key="6">
    <source>
        <dbReference type="SAM" id="SignalP"/>
    </source>
</evidence>
<name>A0A553WKJ4_9SPHN</name>
<evidence type="ECO:0000313" key="8">
    <source>
        <dbReference type="EMBL" id="TSB05237.1"/>
    </source>
</evidence>
<dbReference type="Pfam" id="PF05433">
    <property type="entry name" value="Rick_17kDa_Anti"/>
    <property type="match status" value="1"/>
</dbReference>
<dbReference type="EMBL" id="VKKU01000001">
    <property type="protein sequence ID" value="TSB05237.1"/>
    <property type="molecule type" value="Genomic_DNA"/>
</dbReference>
<sequence length="304" mass="33058">MLGESLTMRTVLFAGAAAIGLFSTAPSFAGESPAPAAVSVQKKSTVIVNRAGPDRTSDFREPEFGPEMRPNVQVYNWSDDAVFAAPDGSSYKYDGEWEGKYVDPQGRVFEGDWSGRVTRQNGASSAFPAPPPHARMPHAEPDYGDDGEGYEEEYYEEGGYAVPPGYENYERCLKSNGVKGAAIGALLGGALGNRIAGRGNRTGGTLVGAGIGGLLGAAVEKANDKCKQHRPRYPHHSGYYGQHHYGWGGGYYYYPQAPIVTVTMQPTVTTTTTVTEEVYYETVRAKPRKKIVRKWKPKPRCVCR</sequence>
<accession>A0A553WKJ4</accession>
<dbReference type="AlphaFoldDB" id="A0A553WKJ4"/>
<feature type="signal peptide" evidence="6">
    <location>
        <begin position="1"/>
        <end position="29"/>
    </location>
</feature>
<protein>
    <recommendedName>
        <fullName evidence="3">17 kDa surface antigen</fullName>
    </recommendedName>
</protein>
<comment type="similarity">
    <text evidence="2">Belongs to the rickettsiale 17 kDa surface antigen family.</text>
</comment>
<evidence type="ECO:0000256" key="3">
    <source>
        <dbReference type="ARBA" id="ARBA00015281"/>
    </source>
</evidence>
<evidence type="ECO:0000256" key="2">
    <source>
        <dbReference type="ARBA" id="ARBA00008681"/>
    </source>
</evidence>
<dbReference type="GO" id="GO:0009279">
    <property type="term" value="C:cell outer membrane"/>
    <property type="evidence" value="ECO:0007669"/>
    <property type="project" value="UniProtKB-SubCell"/>
</dbReference>
<dbReference type="Proteomes" id="UP000320160">
    <property type="component" value="Unassembled WGS sequence"/>
</dbReference>
<dbReference type="OrthoDB" id="9845411at2"/>
<keyword evidence="6" id="KW-0732">Signal</keyword>
<evidence type="ECO:0000256" key="5">
    <source>
        <dbReference type="SAM" id="MobiDB-lite"/>
    </source>
</evidence>
<organism evidence="8 9">
    <name type="scientific">Sphingorhabdus contaminans</name>
    <dbReference type="NCBI Taxonomy" id="1343899"/>
    <lineage>
        <taxon>Bacteria</taxon>
        <taxon>Pseudomonadati</taxon>
        <taxon>Pseudomonadota</taxon>
        <taxon>Alphaproteobacteria</taxon>
        <taxon>Sphingomonadales</taxon>
        <taxon>Sphingomonadaceae</taxon>
        <taxon>Sphingorhabdus</taxon>
    </lineage>
</organism>
<comment type="caution">
    <text evidence="8">The sequence shown here is derived from an EMBL/GenBank/DDBJ whole genome shotgun (WGS) entry which is preliminary data.</text>
</comment>
<feature type="domain" description="Glycine zipper 2TM" evidence="7">
    <location>
        <begin position="180"/>
        <end position="220"/>
    </location>
</feature>
<keyword evidence="4" id="KW-0449">Lipoprotein</keyword>
<evidence type="ECO:0000256" key="4">
    <source>
        <dbReference type="ARBA" id="ARBA00023288"/>
    </source>
</evidence>
<reference evidence="8 9" key="1">
    <citation type="submission" date="2019-07" db="EMBL/GenBank/DDBJ databases">
        <authorList>
            <person name="Park M."/>
        </authorList>
    </citation>
    <scope>NUCLEOTIDE SEQUENCE [LARGE SCALE GENOMIC DNA]</scope>
    <source>
        <strain evidence="8 9">KCTC32445</strain>
    </source>
</reference>
<evidence type="ECO:0000256" key="1">
    <source>
        <dbReference type="ARBA" id="ARBA00004459"/>
    </source>
</evidence>
<feature type="region of interest" description="Disordered" evidence="5">
    <location>
        <begin position="120"/>
        <end position="141"/>
    </location>
</feature>
<feature type="chain" id="PRO_5021880318" description="17 kDa surface antigen" evidence="6">
    <location>
        <begin position="30"/>
        <end position="304"/>
    </location>
</feature>
<evidence type="ECO:0000313" key="9">
    <source>
        <dbReference type="Proteomes" id="UP000320160"/>
    </source>
</evidence>
<keyword evidence="9" id="KW-1185">Reference proteome</keyword>